<evidence type="ECO:0000313" key="3">
    <source>
        <dbReference type="Proteomes" id="UP001595882"/>
    </source>
</evidence>
<dbReference type="EMBL" id="JBHSDT010000008">
    <property type="protein sequence ID" value="MFC4404379.1"/>
    <property type="molecule type" value="Genomic_DNA"/>
</dbReference>
<accession>A0ABV8X264</accession>
<protein>
    <recommendedName>
        <fullName evidence="4">DUF5590 domain-containing protein</fullName>
    </recommendedName>
</protein>
<organism evidence="2 3">
    <name type="scientific">Gracilibacillus xinjiangensis</name>
    <dbReference type="NCBI Taxonomy" id="1193282"/>
    <lineage>
        <taxon>Bacteria</taxon>
        <taxon>Bacillati</taxon>
        <taxon>Bacillota</taxon>
        <taxon>Bacilli</taxon>
        <taxon>Bacillales</taxon>
        <taxon>Bacillaceae</taxon>
        <taxon>Gracilibacillus</taxon>
    </lineage>
</organism>
<evidence type="ECO:0008006" key="4">
    <source>
        <dbReference type="Google" id="ProtNLM"/>
    </source>
</evidence>
<evidence type="ECO:0000256" key="1">
    <source>
        <dbReference type="SAM" id="Phobius"/>
    </source>
</evidence>
<comment type="caution">
    <text evidence="2">The sequence shown here is derived from an EMBL/GenBank/DDBJ whole genome shotgun (WGS) entry which is preliminary data.</text>
</comment>
<dbReference type="Gene3D" id="3.10.450.40">
    <property type="match status" value="1"/>
</dbReference>
<feature type="transmembrane region" description="Helical" evidence="1">
    <location>
        <begin position="15"/>
        <end position="36"/>
    </location>
</feature>
<keyword evidence="3" id="KW-1185">Reference proteome</keyword>
<dbReference type="RefSeq" id="WP_390252973.1">
    <property type="nucleotide sequence ID" value="NZ_JBHSDT010000008.1"/>
</dbReference>
<dbReference type="Proteomes" id="UP001595882">
    <property type="component" value="Unassembled WGS sequence"/>
</dbReference>
<evidence type="ECO:0000313" key="2">
    <source>
        <dbReference type="EMBL" id="MFC4404379.1"/>
    </source>
</evidence>
<keyword evidence="1" id="KW-1133">Transmembrane helix</keyword>
<sequence length="177" mass="20796">MRKQSLPFIELKKSIVIICIAVVLSAIVLLYCIHIYQEIMADKTSQYDEIQGYLLAQESSIDQINDIDRYHGEFLYYVVDAEMEDESVIIFVTNAEKEFRYEIYNKNNLYSKEELLSEWKNSCSDCELLDSQIGILNDFPALEIKYMNDGKLVYEHVLLEDKSKYTLTINTLFNKER</sequence>
<gene>
    <name evidence="2" type="ORF">ACFOY7_15015</name>
</gene>
<keyword evidence="1" id="KW-0812">Transmembrane</keyword>
<name>A0ABV8X264_9BACI</name>
<proteinExistence type="predicted"/>
<reference evidence="3" key="1">
    <citation type="journal article" date="2019" name="Int. J. Syst. Evol. Microbiol.">
        <title>The Global Catalogue of Microorganisms (GCM) 10K type strain sequencing project: providing services to taxonomists for standard genome sequencing and annotation.</title>
        <authorList>
            <consortium name="The Broad Institute Genomics Platform"/>
            <consortium name="The Broad Institute Genome Sequencing Center for Infectious Disease"/>
            <person name="Wu L."/>
            <person name="Ma J."/>
        </authorList>
    </citation>
    <scope>NUCLEOTIDE SEQUENCE [LARGE SCALE GENOMIC DNA]</scope>
    <source>
        <strain evidence="3">CCUG 37865</strain>
    </source>
</reference>
<keyword evidence="1" id="KW-0472">Membrane</keyword>